<keyword evidence="1" id="KW-1133">Transmembrane helix</keyword>
<protein>
    <submittedName>
        <fullName evidence="2">Uncharacterized protein</fullName>
    </submittedName>
</protein>
<keyword evidence="1" id="KW-0812">Transmembrane</keyword>
<proteinExistence type="predicted"/>
<reference evidence="3" key="1">
    <citation type="submission" date="2012-02" db="EMBL/GenBank/DDBJ databases">
        <title>Complete genome sequence of Rickettsia australis strain Cutlack.</title>
        <authorList>
            <person name="Johnson S.L."/>
            <person name="Munk A.C."/>
            <person name="Han S."/>
            <person name="Bruce D.C."/>
            <person name="Dasch G.A."/>
        </authorList>
    </citation>
    <scope>NUCLEOTIDE SEQUENCE [LARGE SCALE GENOMIC DNA]</scope>
    <source>
        <strain evidence="3">Cutlack</strain>
    </source>
</reference>
<feature type="transmembrane region" description="Helical" evidence="1">
    <location>
        <begin position="16"/>
        <end position="34"/>
    </location>
</feature>
<dbReference type="KEGG" id="rau:MC5_06905"/>
<dbReference type="STRING" id="1105110.MC5_06905"/>
<name>H8K8M6_RICAC</name>
<organism evidence="2 3">
    <name type="scientific">Rickettsia australis (strain Cutlack)</name>
    <dbReference type="NCBI Taxonomy" id="1105110"/>
    <lineage>
        <taxon>Bacteria</taxon>
        <taxon>Pseudomonadati</taxon>
        <taxon>Pseudomonadota</taxon>
        <taxon>Alphaproteobacteria</taxon>
        <taxon>Rickettsiales</taxon>
        <taxon>Rickettsiaceae</taxon>
        <taxon>Rickettsieae</taxon>
        <taxon>Rickettsia</taxon>
        <taxon>spotted fever group</taxon>
    </lineage>
</organism>
<evidence type="ECO:0000313" key="2">
    <source>
        <dbReference type="EMBL" id="AFC71619.1"/>
    </source>
</evidence>
<dbReference type="HOGENOM" id="CLU_2619731_0_0_5"/>
<dbReference type="EMBL" id="CP003338">
    <property type="protein sequence ID" value="AFC71619.1"/>
    <property type="molecule type" value="Genomic_DNA"/>
</dbReference>
<dbReference type="Proteomes" id="UP000007589">
    <property type="component" value="Chromosome"/>
</dbReference>
<sequence length="78" mass="8998">MTSYDGEVRVSGIEELIYHMYGVIGIIGSFPVLYKDEDTNIIRAVAPKRNSYKNVALNRRIMIRLACRCYIPSNDREE</sequence>
<dbReference type="RefSeq" id="WP_014413139.1">
    <property type="nucleotide sequence ID" value="NC_017058.1"/>
</dbReference>
<keyword evidence="3" id="KW-1185">Reference proteome</keyword>
<evidence type="ECO:0000256" key="1">
    <source>
        <dbReference type="SAM" id="Phobius"/>
    </source>
</evidence>
<dbReference type="OrthoDB" id="7159998at2"/>
<accession>H8K8M6</accession>
<dbReference type="AlphaFoldDB" id="H8K8M6"/>
<gene>
    <name evidence="2" type="ordered locus">MC5_06905</name>
</gene>
<keyword evidence="1" id="KW-0472">Membrane</keyword>
<evidence type="ECO:0000313" key="3">
    <source>
        <dbReference type="Proteomes" id="UP000007589"/>
    </source>
</evidence>